<keyword evidence="1" id="KW-0812">Transmembrane</keyword>
<keyword evidence="1" id="KW-1133">Transmembrane helix</keyword>
<dbReference type="EMBL" id="SUNJ01006047">
    <property type="protein sequence ID" value="TPP63114.1"/>
    <property type="molecule type" value="Genomic_DNA"/>
</dbReference>
<evidence type="ECO:0000256" key="1">
    <source>
        <dbReference type="SAM" id="Phobius"/>
    </source>
</evidence>
<accession>A0A504YP50</accession>
<dbReference type="PANTHER" id="PTHR38636">
    <property type="entry name" value="PROTEIN CBG20488"/>
    <property type="match status" value="1"/>
</dbReference>
<dbReference type="InterPro" id="IPR013869">
    <property type="entry name" value="DUF1757"/>
</dbReference>
<dbReference type="AlphaFoldDB" id="A0A504YP50"/>
<gene>
    <name evidence="2" type="ORF">FGIG_07967</name>
</gene>
<keyword evidence="1" id="KW-0472">Membrane</keyword>
<evidence type="ECO:0000313" key="3">
    <source>
        <dbReference type="Proteomes" id="UP000316759"/>
    </source>
</evidence>
<feature type="transmembrane region" description="Helical" evidence="1">
    <location>
        <begin position="33"/>
        <end position="52"/>
    </location>
</feature>
<dbReference type="OrthoDB" id="421638at2759"/>
<comment type="caution">
    <text evidence="2">The sequence shown here is derived from an EMBL/GenBank/DDBJ whole genome shotgun (WGS) entry which is preliminary data.</text>
</comment>
<protein>
    <submittedName>
        <fullName evidence="2">Uncharacterized protein</fullName>
    </submittedName>
</protein>
<evidence type="ECO:0000313" key="2">
    <source>
        <dbReference type="EMBL" id="TPP63114.1"/>
    </source>
</evidence>
<sequence length="163" mass="17903">MGSLWLKNLLGMELTEEQYGNIPHPRVELFIHVAYRAVQGTSFLGAFVVAPLVTLGKGPRNLQALSARCRSYAVYGALPGLVLGPCMYFGRMRDQPEEGYFDRCYRLRHNKNQVRVDRFSIGGAAAGTLLCTVSRYRPIEGLIFGMLGGVITGAVLNSTLFSA</sequence>
<keyword evidence="3" id="KW-1185">Reference proteome</keyword>
<dbReference type="Proteomes" id="UP000316759">
    <property type="component" value="Unassembled WGS sequence"/>
</dbReference>
<dbReference type="STRING" id="46835.A0A504YP50"/>
<dbReference type="PANTHER" id="PTHR38636:SF1">
    <property type="entry name" value="CHLORIDE CHANNEL PROTEIN CLC-D"/>
    <property type="match status" value="1"/>
</dbReference>
<name>A0A504YP50_FASGI</name>
<proteinExistence type="predicted"/>
<feature type="transmembrane region" description="Helical" evidence="1">
    <location>
        <begin position="142"/>
        <end position="161"/>
    </location>
</feature>
<dbReference type="Pfam" id="PF08560">
    <property type="entry name" value="DUF1757"/>
    <property type="match status" value="1"/>
</dbReference>
<feature type="transmembrane region" description="Helical" evidence="1">
    <location>
        <begin position="72"/>
        <end position="90"/>
    </location>
</feature>
<organism evidence="2 3">
    <name type="scientific">Fasciola gigantica</name>
    <name type="common">Giant liver fluke</name>
    <dbReference type="NCBI Taxonomy" id="46835"/>
    <lineage>
        <taxon>Eukaryota</taxon>
        <taxon>Metazoa</taxon>
        <taxon>Spiralia</taxon>
        <taxon>Lophotrochozoa</taxon>
        <taxon>Platyhelminthes</taxon>
        <taxon>Trematoda</taxon>
        <taxon>Digenea</taxon>
        <taxon>Plagiorchiida</taxon>
        <taxon>Echinostomata</taxon>
        <taxon>Echinostomatoidea</taxon>
        <taxon>Fasciolidae</taxon>
        <taxon>Fasciola</taxon>
    </lineage>
</organism>
<reference evidence="2 3" key="1">
    <citation type="submission" date="2019-04" db="EMBL/GenBank/DDBJ databases">
        <title>Annotation for the trematode Fasciola gigantica.</title>
        <authorList>
            <person name="Choi Y.-J."/>
        </authorList>
    </citation>
    <scope>NUCLEOTIDE SEQUENCE [LARGE SCALE GENOMIC DNA]</scope>
    <source>
        <strain evidence="2">Uganda_cow_1</strain>
    </source>
</reference>